<reference evidence="1 2" key="1">
    <citation type="submission" date="2014-06" db="EMBL/GenBank/DDBJ databases">
        <authorList>
            <person name="Ngugi D.K."/>
            <person name="Blom J."/>
            <person name="Alam I."/>
            <person name="Rashid M."/>
            <person name="Baalawi W."/>
            <person name="Zhang G."/>
            <person name="Hikmawan T."/>
            <person name="Guan Y."/>
            <person name="Antunes A."/>
            <person name="Siam R."/>
            <person name="El-Dorry H."/>
            <person name="Bajic V."/>
            <person name="Stingl U."/>
        </authorList>
    </citation>
    <scope>NUCLEOTIDE SEQUENCE [LARGE SCALE GENOMIC DNA]</scope>
    <source>
        <strain evidence="1">SCGC RSA3</strain>
    </source>
</reference>
<comment type="caution">
    <text evidence="1">The sequence shown here is derived from an EMBL/GenBank/DDBJ whole genome shotgun (WGS) entry which is preliminary data.</text>
</comment>
<keyword evidence="2" id="KW-1185">Reference proteome</keyword>
<organism evidence="1 2">
    <name type="scientific">Marine Group I thaumarchaeote SCGC RSA3</name>
    <dbReference type="NCBI Taxonomy" id="1503183"/>
    <lineage>
        <taxon>Archaea</taxon>
        <taxon>Nitrososphaerota</taxon>
        <taxon>Marine Group I</taxon>
    </lineage>
</organism>
<name>A0A087RQE3_9ARCH</name>
<sequence length="72" mass="8064">MHLVTILKNCIKTGRKLNNFTNNKFFLLILLNLIPYMDTIQKCDCPPSSETVENEDGMLICISCGGWVSPSS</sequence>
<accession>A0A087RQE3</accession>
<dbReference type="Proteomes" id="UP000029383">
    <property type="component" value="Unassembled WGS sequence"/>
</dbReference>
<evidence type="ECO:0000313" key="1">
    <source>
        <dbReference type="EMBL" id="KFM15697.1"/>
    </source>
</evidence>
<dbReference type="AlphaFoldDB" id="A0A087RQE3"/>
<protein>
    <submittedName>
        <fullName evidence="1">Uncharacterized protein</fullName>
    </submittedName>
</protein>
<proteinExistence type="predicted"/>
<evidence type="ECO:0000313" key="2">
    <source>
        <dbReference type="Proteomes" id="UP000029383"/>
    </source>
</evidence>
<gene>
    <name evidence="1" type="ORF">SCCGRSA3_02615</name>
</gene>
<dbReference type="EMBL" id="JOTD01000100">
    <property type="protein sequence ID" value="KFM15697.1"/>
    <property type="molecule type" value="Genomic_DNA"/>
</dbReference>